<protein>
    <recommendedName>
        <fullName evidence="2">Retrovirus-related Pol polyprotein from transposon TNT 1-94</fullName>
    </recommendedName>
</protein>
<comment type="caution">
    <text evidence="1">The sequence shown here is derived from an EMBL/GenBank/DDBJ whole genome shotgun (WGS) entry which is preliminary data.</text>
</comment>
<proteinExistence type="predicted"/>
<evidence type="ECO:0000313" key="1">
    <source>
        <dbReference type="EMBL" id="GEV80327.1"/>
    </source>
</evidence>
<sequence>MLDRTDFASWQQRIRLYCRGKENGVNILKSIDEGPYKMGTFRETLAESTEGTPQFGPERPQVYSNLNSEEKDRYNADIRATNILLQGLPKDIYTLINHYTDAKDIWDNVKMLLEGFAKLINDMRNIKMKMSKLQLNSKFVNNMLTEWASSSTQVPPPLTESSSPAKDLIENLTNTLALLTQSYRTFLPQTNNQLQTSSNARNQATVQDGRVVVHNVQRRPNRGQGMNPRGGNATGYGVAPNRVGNDNQGQAIQGQARAVKCYNYNGTWHIARNCTQPKRPQNYEYFKDKMLLMQAQENGVALDAEQLLFLAGGQDNVFDDDVDEQPDSDILSEVPDYEHYLDATCVHHEGHVTHDNIQLDHFVDSHADYTSDSHMIPYDQYVRDNEVLVVHSGASSVPTDAFMMIYNDMCESHDPSISNTSRNTVVKNSLTAELATYKEHVELYEQRAKFKLIE</sequence>
<gene>
    <name evidence="1" type="ORF">Tci_152304</name>
</gene>
<organism evidence="1">
    <name type="scientific">Tanacetum cinerariifolium</name>
    <name type="common">Dalmatian daisy</name>
    <name type="synonym">Chrysanthemum cinerariifolium</name>
    <dbReference type="NCBI Taxonomy" id="118510"/>
    <lineage>
        <taxon>Eukaryota</taxon>
        <taxon>Viridiplantae</taxon>
        <taxon>Streptophyta</taxon>
        <taxon>Embryophyta</taxon>
        <taxon>Tracheophyta</taxon>
        <taxon>Spermatophyta</taxon>
        <taxon>Magnoliopsida</taxon>
        <taxon>eudicotyledons</taxon>
        <taxon>Gunneridae</taxon>
        <taxon>Pentapetalae</taxon>
        <taxon>asterids</taxon>
        <taxon>campanulids</taxon>
        <taxon>Asterales</taxon>
        <taxon>Asteraceae</taxon>
        <taxon>Asteroideae</taxon>
        <taxon>Anthemideae</taxon>
        <taxon>Anthemidinae</taxon>
        <taxon>Tanacetum</taxon>
    </lineage>
</organism>
<accession>A0A699GRZ1</accession>
<dbReference type="AlphaFoldDB" id="A0A699GRZ1"/>
<reference evidence="1" key="1">
    <citation type="journal article" date="2019" name="Sci. Rep.">
        <title>Draft genome of Tanacetum cinerariifolium, the natural source of mosquito coil.</title>
        <authorList>
            <person name="Yamashiro T."/>
            <person name="Shiraishi A."/>
            <person name="Satake H."/>
            <person name="Nakayama K."/>
        </authorList>
    </citation>
    <scope>NUCLEOTIDE SEQUENCE</scope>
</reference>
<evidence type="ECO:0008006" key="2">
    <source>
        <dbReference type="Google" id="ProtNLM"/>
    </source>
</evidence>
<name>A0A699GRZ1_TANCI</name>
<dbReference type="EMBL" id="BKCJ010034802">
    <property type="protein sequence ID" value="GEV80327.1"/>
    <property type="molecule type" value="Genomic_DNA"/>
</dbReference>